<evidence type="ECO:0000313" key="2">
    <source>
        <dbReference type="Proteomes" id="UP000230002"/>
    </source>
</evidence>
<name>A0A2G8SUV3_9APHY</name>
<keyword evidence="2" id="KW-1185">Reference proteome</keyword>
<reference evidence="1 2" key="1">
    <citation type="journal article" date="2015" name="Sci. Rep.">
        <title>Chromosome-level genome map provides insights into diverse defense mechanisms in the medicinal fungus Ganoderma sinense.</title>
        <authorList>
            <person name="Zhu Y."/>
            <person name="Xu J."/>
            <person name="Sun C."/>
            <person name="Zhou S."/>
            <person name="Xu H."/>
            <person name="Nelson D.R."/>
            <person name="Qian J."/>
            <person name="Song J."/>
            <person name="Luo H."/>
            <person name="Xiang L."/>
            <person name="Li Y."/>
            <person name="Xu Z."/>
            <person name="Ji A."/>
            <person name="Wang L."/>
            <person name="Lu S."/>
            <person name="Hayward A."/>
            <person name="Sun W."/>
            <person name="Li X."/>
            <person name="Schwartz D.C."/>
            <person name="Wang Y."/>
            <person name="Chen S."/>
        </authorList>
    </citation>
    <scope>NUCLEOTIDE SEQUENCE [LARGE SCALE GENOMIC DNA]</scope>
    <source>
        <strain evidence="1 2">ZZ0214-1</strain>
    </source>
</reference>
<gene>
    <name evidence="1" type="ORF">GSI_01255</name>
</gene>
<dbReference type="AlphaFoldDB" id="A0A2G8SUV3"/>
<protein>
    <submittedName>
        <fullName evidence="1">Uncharacterized protein</fullName>
    </submittedName>
</protein>
<organism evidence="1 2">
    <name type="scientific">Ganoderma sinense ZZ0214-1</name>
    <dbReference type="NCBI Taxonomy" id="1077348"/>
    <lineage>
        <taxon>Eukaryota</taxon>
        <taxon>Fungi</taxon>
        <taxon>Dikarya</taxon>
        <taxon>Basidiomycota</taxon>
        <taxon>Agaricomycotina</taxon>
        <taxon>Agaricomycetes</taxon>
        <taxon>Polyporales</taxon>
        <taxon>Polyporaceae</taxon>
        <taxon>Ganoderma</taxon>
    </lineage>
</organism>
<dbReference type="Proteomes" id="UP000230002">
    <property type="component" value="Unassembled WGS sequence"/>
</dbReference>
<sequence length="226" mass="24498">MTFLPIQGAPCRRRLHRKPALPFLTARICRNVVQSSVRCVRHEKDPTRDPDAPLHQGTRRTCVRRVARPRAGPHPHPLLPVARRALVRLPPVLAHMRRAHPCALREVARGVERVVRLEGEVGRAEDHLAEVDEAVADVRDGLRAVVAGEPVAQDAHAVRLVEHGHAERAVLGPQAHVPEPLGRAARPLLARGGPEEGVVRGGLGDEREWGNGGEGPVLGVVVADVG</sequence>
<dbReference type="EMBL" id="AYKW01000001">
    <property type="protein sequence ID" value="PIL37561.1"/>
    <property type="molecule type" value="Genomic_DNA"/>
</dbReference>
<comment type="caution">
    <text evidence="1">The sequence shown here is derived from an EMBL/GenBank/DDBJ whole genome shotgun (WGS) entry which is preliminary data.</text>
</comment>
<proteinExistence type="predicted"/>
<evidence type="ECO:0000313" key="1">
    <source>
        <dbReference type="EMBL" id="PIL37561.1"/>
    </source>
</evidence>
<accession>A0A2G8SUV3</accession>